<feature type="domain" description="KAP NTPase" evidence="1">
    <location>
        <begin position="29"/>
        <end position="203"/>
    </location>
</feature>
<name>A0AA42MUC0_ACIJO</name>
<dbReference type="SUPFAM" id="SSF52540">
    <property type="entry name" value="P-loop containing nucleoside triphosphate hydrolases"/>
    <property type="match status" value="1"/>
</dbReference>
<organism evidence="2 3">
    <name type="scientific">Acinetobacter johnsonii</name>
    <dbReference type="NCBI Taxonomy" id="40214"/>
    <lineage>
        <taxon>Bacteria</taxon>
        <taxon>Pseudomonadati</taxon>
        <taxon>Pseudomonadota</taxon>
        <taxon>Gammaproteobacteria</taxon>
        <taxon>Moraxellales</taxon>
        <taxon>Moraxellaceae</taxon>
        <taxon>Acinetobacter</taxon>
    </lineage>
</organism>
<accession>A0AA42MUC0</accession>
<comment type="caution">
    <text evidence="2">The sequence shown here is derived from an EMBL/GenBank/DDBJ whole genome shotgun (WGS) entry which is preliminary data.</text>
</comment>
<dbReference type="RefSeq" id="WP_279670522.1">
    <property type="nucleotide sequence ID" value="NZ_JAOCBE010000001.1"/>
</dbReference>
<dbReference type="InterPro" id="IPR027417">
    <property type="entry name" value="P-loop_NTPase"/>
</dbReference>
<reference evidence="2" key="1">
    <citation type="submission" date="2022-09" db="EMBL/GenBank/DDBJ databases">
        <title>Intensive care unit water sources are persistently colonized with multi-drug resistant bacteria and are the site of extensive horizontal gene transfer of antibiotic resistance genes.</title>
        <authorList>
            <person name="Diorio-Toth L."/>
        </authorList>
    </citation>
    <scope>NUCLEOTIDE SEQUENCE</scope>
    <source>
        <strain evidence="2">GD03920</strain>
    </source>
</reference>
<protein>
    <submittedName>
        <fullName evidence="2">KAP family NTPase</fullName>
    </submittedName>
</protein>
<dbReference type="InterPro" id="IPR011646">
    <property type="entry name" value="KAP_P-loop"/>
</dbReference>
<sequence length="622" mass="73366">MTQENWISAPNKHIEEYLDYYFDGKKKFEYAVLLNGAWGSGKTWFVKQYLEKKKDQGKKICYVSLNGITKTSLIDEAIFKSIHPILGSQGAKLAGQILKGTLKATIRVDLDGDSKSDGNISGGIPKIELPDYLKINDNFILVFDDLERCELKKEEVLGYINYFVEQDNIKTLIVSNEDEIKDNDDYAIKKEKLIGATFSYTEDQNLAIKSIFEEVSNGELKELLIAKIDLITQTFNQVGYKNLRSFKQAVFDFERFYKKEFFEYKNIFYSEIFEKVLKVFLILSLESKKGRFHKEILNFKPDEKEPITDDGKRKRALQHLLSFVGDDAQNFQKKYKISLREYIFSKELWNEILSKNIIDDEIIEKELYEKYFRFKEDQPTWYKLWYYLDLSETEFGDLVTDAKESIECSKLNNITDILHTVSMLVYFKEKNLIFFSVENLLVLAVDQFKKVVNLQENIKKLDYFDISEESGGYGLYARELPIFKKFIEDLAQAYEDKYVEKNIERVKELLSLMENDSYEFYQQVTSKYYDYPILNLLEAIDFLDQLLKIDYRSAMYAIDGLNLRYTVRSQSKIYFQEEKWFEKLIELTNEKLAKSTSLLERHKIQDKFLPKLLEIKEQAYKG</sequence>
<dbReference type="Pfam" id="PF07693">
    <property type="entry name" value="KAP_NTPase"/>
    <property type="match status" value="1"/>
</dbReference>
<dbReference type="EMBL" id="JAOCBE010000001">
    <property type="protein sequence ID" value="MDH0969990.1"/>
    <property type="molecule type" value="Genomic_DNA"/>
</dbReference>
<dbReference type="Proteomes" id="UP001159915">
    <property type="component" value="Unassembled WGS sequence"/>
</dbReference>
<dbReference type="Gene3D" id="3.40.50.300">
    <property type="entry name" value="P-loop containing nucleotide triphosphate hydrolases"/>
    <property type="match status" value="1"/>
</dbReference>
<proteinExistence type="predicted"/>
<evidence type="ECO:0000313" key="2">
    <source>
        <dbReference type="EMBL" id="MDH0969990.1"/>
    </source>
</evidence>
<evidence type="ECO:0000313" key="3">
    <source>
        <dbReference type="Proteomes" id="UP001159915"/>
    </source>
</evidence>
<dbReference type="AlphaFoldDB" id="A0AA42MUC0"/>
<evidence type="ECO:0000259" key="1">
    <source>
        <dbReference type="Pfam" id="PF07693"/>
    </source>
</evidence>
<gene>
    <name evidence="2" type="ORF">N5C10_12285</name>
</gene>